<protein>
    <submittedName>
        <fullName evidence="2">Triple-gene-block second protein</fullName>
    </submittedName>
</protein>
<dbReference type="InterPro" id="IPR001896">
    <property type="entry name" value="Plant_vir_prot"/>
</dbReference>
<feature type="transmembrane region" description="Helical" evidence="1">
    <location>
        <begin position="14"/>
        <end position="32"/>
    </location>
</feature>
<dbReference type="Proteomes" id="UP000201839">
    <property type="component" value="Genome"/>
</dbReference>
<feature type="transmembrane region" description="Helical" evidence="1">
    <location>
        <begin position="84"/>
        <end position="101"/>
    </location>
</feature>
<evidence type="ECO:0000313" key="3">
    <source>
        <dbReference type="Proteomes" id="UP000201839"/>
    </source>
</evidence>
<keyword evidence="1" id="KW-0472">Membrane</keyword>
<dbReference type="GeneID" id="995364"/>
<proteinExistence type="predicted"/>
<evidence type="ECO:0000256" key="1">
    <source>
        <dbReference type="SAM" id="Phobius"/>
    </source>
</evidence>
<accession>Q9YPH2</accession>
<dbReference type="Pfam" id="PF01307">
    <property type="entry name" value="Plant_vir_prot"/>
    <property type="match status" value="1"/>
</dbReference>
<keyword evidence="1" id="KW-0812">Transmembrane</keyword>
<dbReference type="OrthoDB" id="20634at10239"/>
<keyword evidence="3" id="KW-1185">Reference proteome</keyword>
<dbReference type="KEGG" id="vg:995364"/>
<evidence type="ECO:0000313" key="2">
    <source>
        <dbReference type="EMBL" id="BAA34697.1"/>
    </source>
</evidence>
<sequence>MVRSNEIGSRPNKYWPILFGVSAICFFLFLGVTNQNIPHNHHGDNIHKFSNGGKYQDGTKRINYNANNSRAYNGSSSNNQFKGLFLPALLFTAAMLAFQWFSKSRCPVTCRGDCANCQ</sequence>
<dbReference type="RefSeq" id="NP_740765.1">
    <property type="nucleotide sequence ID" value="NC_004425.1"/>
</dbReference>
<reference evidence="2 3" key="1">
    <citation type="journal article" date="1998" name="Arch. Virol.">
        <title>The genome organization of the broad bean necrosis virus (BBNV).</title>
        <authorList>
            <person name="Lu X."/>
            <person name="Yamamoto S."/>
            <person name="Tanaka M."/>
            <person name="Hibi T."/>
            <person name="Namba S."/>
        </authorList>
    </citation>
    <scope>NUCLEOTIDE SEQUENCE [LARGE SCALE GENOMIC DNA]</scope>
</reference>
<keyword evidence="1" id="KW-1133">Transmembrane helix</keyword>
<organism evidence="2 3">
    <name type="scientific">Broad bean necrosis virus</name>
    <dbReference type="NCBI Taxonomy" id="79918"/>
    <lineage>
        <taxon>Viruses</taxon>
        <taxon>Riboviria</taxon>
        <taxon>Orthornavirae</taxon>
        <taxon>Kitrinoviricota</taxon>
        <taxon>Alsuviricetes</taxon>
        <taxon>Martellivirales</taxon>
        <taxon>Virgaviridae</taxon>
        <taxon>Pomovirus</taxon>
        <taxon>Pomovirus viciae</taxon>
    </lineage>
</organism>
<dbReference type="EMBL" id="D86638">
    <property type="protein sequence ID" value="BAA34697.1"/>
    <property type="molecule type" value="Genomic_RNA"/>
</dbReference>
<name>Q9YPH2_9VIRU</name>